<dbReference type="AlphaFoldDB" id="A0A7L5C020"/>
<organism evidence="2 3">
    <name type="scientific">Pikeienuella piscinae</name>
    <dbReference type="NCBI Taxonomy" id="2748098"/>
    <lineage>
        <taxon>Bacteria</taxon>
        <taxon>Pseudomonadati</taxon>
        <taxon>Pseudomonadota</taxon>
        <taxon>Alphaproteobacteria</taxon>
        <taxon>Rhodobacterales</taxon>
        <taxon>Paracoccaceae</taxon>
        <taxon>Pikeienuella</taxon>
    </lineage>
</organism>
<dbReference type="Pfam" id="PF11150">
    <property type="entry name" value="DUF2927"/>
    <property type="match status" value="1"/>
</dbReference>
<proteinExistence type="predicted"/>
<protein>
    <submittedName>
        <fullName evidence="2">DUF2927 domain-containing protein</fullName>
    </submittedName>
</protein>
<sequence length="285" mass="30904">MRPRAVLPALLAVLALCACAADQGASYREYAAMLAADGGLRSDTAPADAPFTNADLAMDFGRIALFREYRRDDDGRLVQELTPTRISRWTDPIRYQIVGAGATEADRAEYAMLARRIGALTGLDLAETSGAPNLSILILGPSERYAFIQALEEDGAAARLPLVLQWAGDVAYPCIGQVGYDDAESGRISGAMIMIKAELDGMLRRSCIHEELAQTLGLMNDDPDVRPSIFNDDQEFALLTEHDEYLLRILYHPRLRPGMTAEEALPLVAGIVDELRPGGADPAAE</sequence>
<dbReference type="KEGG" id="hdh:G5B40_11950"/>
<evidence type="ECO:0000256" key="1">
    <source>
        <dbReference type="SAM" id="SignalP"/>
    </source>
</evidence>
<feature type="chain" id="PRO_5029862577" evidence="1">
    <location>
        <begin position="21"/>
        <end position="285"/>
    </location>
</feature>
<dbReference type="InterPro" id="IPR021323">
    <property type="entry name" value="DUF2927"/>
</dbReference>
<evidence type="ECO:0000313" key="3">
    <source>
        <dbReference type="Proteomes" id="UP000503336"/>
    </source>
</evidence>
<feature type="signal peptide" evidence="1">
    <location>
        <begin position="1"/>
        <end position="20"/>
    </location>
</feature>
<dbReference type="PROSITE" id="PS51257">
    <property type="entry name" value="PROKAR_LIPOPROTEIN"/>
    <property type="match status" value="1"/>
</dbReference>
<keyword evidence="3" id="KW-1185">Reference proteome</keyword>
<dbReference type="Proteomes" id="UP000503336">
    <property type="component" value="Chromosome"/>
</dbReference>
<reference evidence="2 3" key="1">
    <citation type="submission" date="2020-02" db="EMBL/GenBank/DDBJ databases">
        <title>complete genome sequence of Rhodobacteraceae bacterium.</title>
        <authorList>
            <person name="Park J."/>
            <person name="Kim Y.-S."/>
            <person name="Kim K.-H."/>
        </authorList>
    </citation>
    <scope>NUCLEOTIDE SEQUENCE [LARGE SCALE GENOMIC DNA]</scope>
    <source>
        <strain evidence="2 3">RR4-56</strain>
    </source>
</reference>
<accession>A0A7L5C020</accession>
<dbReference type="EMBL" id="CP049056">
    <property type="protein sequence ID" value="QIE56107.1"/>
    <property type="molecule type" value="Genomic_DNA"/>
</dbReference>
<gene>
    <name evidence="2" type="ORF">G5B40_11950</name>
</gene>
<evidence type="ECO:0000313" key="2">
    <source>
        <dbReference type="EMBL" id="QIE56107.1"/>
    </source>
</evidence>
<name>A0A7L5C020_9RHOB</name>
<keyword evidence="1" id="KW-0732">Signal</keyword>
<dbReference type="RefSeq" id="WP_165098899.1">
    <property type="nucleotide sequence ID" value="NZ_CP049056.1"/>
</dbReference>